<evidence type="ECO:0000256" key="2">
    <source>
        <dbReference type="SAM" id="Phobius"/>
    </source>
</evidence>
<feature type="transmembrane region" description="Helical" evidence="2">
    <location>
        <begin position="21"/>
        <end position="44"/>
    </location>
</feature>
<proteinExistence type="predicted"/>
<name>A0A934SHQ5_9RHOB</name>
<sequence length="213" mass="22860">MFDYAQRLKLALGDTARRTGLKVGAGAVLVVGLGFLLAALWSWLAHDLDWGPTFASLTVGGGFILIALILLLMARKPKHVMPTSDDLKREVEARVTLAKEAAVERVRGEANRVLDMAGNKATSLMDDASYRANKLASDAERKVMGVAQSVGLTSDRLSAAGDKVARASDSNAGSMAKLLGAFAVGVTLAAKLQERRRSPGRTRREDYDEDDFV</sequence>
<comment type="caution">
    <text evidence="3">The sequence shown here is derived from an EMBL/GenBank/DDBJ whole genome shotgun (WGS) entry which is preliminary data.</text>
</comment>
<evidence type="ECO:0000313" key="4">
    <source>
        <dbReference type="Proteomes" id="UP000640485"/>
    </source>
</evidence>
<evidence type="ECO:0000313" key="3">
    <source>
        <dbReference type="EMBL" id="MBK4217286.1"/>
    </source>
</evidence>
<accession>A0A934SHQ5</accession>
<keyword evidence="2" id="KW-0472">Membrane</keyword>
<feature type="region of interest" description="Disordered" evidence="1">
    <location>
        <begin position="193"/>
        <end position="213"/>
    </location>
</feature>
<dbReference type="RefSeq" id="WP_200687920.1">
    <property type="nucleotide sequence ID" value="NZ_JAEPRQ010000006.1"/>
</dbReference>
<keyword evidence="2" id="KW-1133">Transmembrane helix</keyword>
<keyword evidence="4" id="KW-1185">Reference proteome</keyword>
<feature type="compositionally biased region" description="Basic and acidic residues" evidence="1">
    <location>
        <begin position="193"/>
        <end position="206"/>
    </location>
</feature>
<dbReference type="Proteomes" id="UP000640485">
    <property type="component" value="Unassembled WGS sequence"/>
</dbReference>
<dbReference type="AlphaFoldDB" id="A0A934SHQ5"/>
<protein>
    <submittedName>
        <fullName evidence="3">Phage holin family protein</fullName>
    </submittedName>
</protein>
<organism evidence="3 4">
    <name type="scientific">Paracoccus caeni</name>
    <dbReference type="NCBI Taxonomy" id="657651"/>
    <lineage>
        <taxon>Bacteria</taxon>
        <taxon>Pseudomonadati</taxon>
        <taxon>Pseudomonadota</taxon>
        <taxon>Alphaproteobacteria</taxon>
        <taxon>Rhodobacterales</taxon>
        <taxon>Paracoccaceae</taxon>
        <taxon>Paracoccus</taxon>
    </lineage>
</organism>
<reference evidence="3" key="1">
    <citation type="submission" date="2021-01" db="EMBL/GenBank/DDBJ databases">
        <title>Paracoccus amoyensis sp. nov., isolated from the surface seawater along the coast of Xiamen Island, China.</title>
        <authorList>
            <person name="Lyu L."/>
        </authorList>
    </citation>
    <scope>NUCLEOTIDE SEQUENCE</scope>
    <source>
        <strain evidence="3">MJ17</strain>
    </source>
</reference>
<feature type="transmembrane region" description="Helical" evidence="2">
    <location>
        <begin position="50"/>
        <end position="74"/>
    </location>
</feature>
<evidence type="ECO:0000256" key="1">
    <source>
        <dbReference type="SAM" id="MobiDB-lite"/>
    </source>
</evidence>
<gene>
    <name evidence="3" type="ORF">JJJ17_15255</name>
</gene>
<dbReference type="EMBL" id="JAEPRQ010000006">
    <property type="protein sequence ID" value="MBK4217286.1"/>
    <property type="molecule type" value="Genomic_DNA"/>
</dbReference>
<keyword evidence="2" id="KW-0812">Transmembrane</keyword>